<dbReference type="EMBL" id="JASCZI010153358">
    <property type="protein sequence ID" value="MED6177290.1"/>
    <property type="molecule type" value="Genomic_DNA"/>
</dbReference>
<keyword evidence="3" id="KW-1185">Reference proteome</keyword>
<evidence type="ECO:0000313" key="2">
    <source>
        <dbReference type="EMBL" id="MED6177290.1"/>
    </source>
</evidence>
<gene>
    <name evidence="2" type="ORF">PIB30_096764</name>
</gene>
<protein>
    <submittedName>
        <fullName evidence="2">Uncharacterized protein</fullName>
    </submittedName>
</protein>
<feature type="non-terminal residue" evidence="2">
    <location>
        <position position="1"/>
    </location>
</feature>
<organism evidence="2 3">
    <name type="scientific">Stylosanthes scabra</name>
    <dbReference type="NCBI Taxonomy" id="79078"/>
    <lineage>
        <taxon>Eukaryota</taxon>
        <taxon>Viridiplantae</taxon>
        <taxon>Streptophyta</taxon>
        <taxon>Embryophyta</taxon>
        <taxon>Tracheophyta</taxon>
        <taxon>Spermatophyta</taxon>
        <taxon>Magnoliopsida</taxon>
        <taxon>eudicotyledons</taxon>
        <taxon>Gunneridae</taxon>
        <taxon>Pentapetalae</taxon>
        <taxon>rosids</taxon>
        <taxon>fabids</taxon>
        <taxon>Fabales</taxon>
        <taxon>Fabaceae</taxon>
        <taxon>Papilionoideae</taxon>
        <taxon>50 kb inversion clade</taxon>
        <taxon>dalbergioids sensu lato</taxon>
        <taxon>Dalbergieae</taxon>
        <taxon>Pterocarpus clade</taxon>
        <taxon>Stylosanthes</taxon>
    </lineage>
</organism>
<feature type="region of interest" description="Disordered" evidence="1">
    <location>
        <begin position="1"/>
        <end position="31"/>
    </location>
</feature>
<evidence type="ECO:0000313" key="3">
    <source>
        <dbReference type="Proteomes" id="UP001341840"/>
    </source>
</evidence>
<name>A0ABU6VXZ8_9FABA</name>
<sequence length="94" mass="10673">DEISLPGLQGIDSHPSRIDSGPNGRRRWSDVYVSRSDRGGLRDNVPDYDNSRLSDVGHDVGGLRTNIPVYGRYIRNMEETSNYIYEKEQRCSGQ</sequence>
<reference evidence="2 3" key="1">
    <citation type="journal article" date="2023" name="Plants (Basel)">
        <title>Bridging the Gap: Combining Genomics and Transcriptomics Approaches to Understand Stylosanthes scabra, an Orphan Legume from the Brazilian Caatinga.</title>
        <authorList>
            <person name="Ferreira-Neto J.R.C."/>
            <person name="da Silva M.D."/>
            <person name="Binneck E."/>
            <person name="de Melo N.F."/>
            <person name="da Silva R.H."/>
            <person name="de Melo A.L.T.M."/>
            <person name="Pandolfi V."/>
            <person name="Bustamante F.O."/>
            <person name="Brasileiro-Vidal A.C."/>
            <person name="Benko-Iseppon A.M."/>
        </authorList>
    </citation>
    <scope>NUCLEOTIDE SEQUENCE [LARGE SCALE GENOMIC DNA]</scope>
    <source>
        <tissue evidence="2">Leaves</tissue>
    </source>
</reference>
<dbReference type="Proteomes" id="UP001341840">
    <property type="component" value="Unassembled WGS sequence"/>
</dbReference>
<comment type="caution">
    <text evidence="2">The sequence shown here is derived from an EMBL/GenBank/DDBJ whole genome shotgun (WGS) entry which is preliminary data.</text>
</comment>
<proteinExistence type="predicted"/>
<accession>A0ABU6VXZ8</accession>
<evidence type="ECO:0000256" key="1">
    <source>
        <dbReference type="SAM" id="MobiDB-lite"/>
    </source>
</evidence>